<feature type="domain" description="Transcriptional regulator SarA/SarZ/Rot-like helix-turn-helix" evidence="4">
    <location>
        <begin position="25"/>
        <end position="105"/>
    </location>
</feature>
<dbReference type="SUPFAM" id="SSF46785">
    <property type="entry name" value="Winged helix' DNA-binding domain"/>
    <property type="match status" value="1"/>
</dbReference>
<evidence type="ECO:0000313" key="5">
    <source>
        <dbReference type="EMBL" id="TDM13679.1"/>
    </source>
</evidence>
<proteinExistence type="predicted"/>
<dbReference type="InterPro" id="IPR055166">
    <property type="entry name" value="Transc_reg_Sar_Rot_HTH"/>
</dbReference>
<evidence type="ECO:0000256" key="1">
    <source>
        <dbReference type="ARBA" id="ARBA00023015"/>
    </source>
</evidence>
<dbReference type="EMBL" id="SCWF01000008">
    <property type="protein sequence ID" value="TDM13679.1"/>
    <property type="molecule type" value="Genomic_DNA"/>
</dbReference>
<sequence length="123" mass="14714">MTVKESTQIAFDFFEGVNKTREILNEFLSNYNLNLYDIELLLIVYKHRKIQLRTIVNDELIKANQINKSVRNLYNLKLIDKKRLPKDERTVQLLIRESSREQVERVIEQFSDKVKKINLGYNL</sequence>
<keyword evidence="2" id="KW-0238">DNA-binding</keyword>
<dbReference type="GO" id="GO:0003677">
    <property type="term" value="F:DNA binding"/>
    <property type="evidence" value="ECO:0007669"/>
    <property type="project" value="UniProtKB-KW"/>
</dbReference>
<name>A0A4R6BZR8_9STAP</name>
<evidence type="ECO:0000259" key="4">
    <source>
        <dbReference type="Pfam" id="PF22381"/>
    </source>
</evidence>
<evidence type="ECO:0000313" key="6">
    <source>
        <dbReference type="Proteomes" id="UP000294843"/>
    </source>
</evidence>
<dbReference type="InterPro" id="IPR036390">
    <property type="entry name" value="WH_DNA-bd_sf"/>
</dbReference>
<dbReference type="Pfam" id="PF22381">
    <property type="entry name" value="Staph_reg_Sar_Rot"/>
    <property type="match status" value="1"/>
</dbReference>
<evidence type="ECO:0000256" key="3">
    <source>
        <dbReference type="ARBA" id="ARBA00023163"/>
    </source>
</evidence>
<accession>A0A4R6BZR8</accession>
<comment type="caution">
    <text evidence="5">The sequence shown here is derived from an EMBL/GenBank/DDBJ whole genome shotgun (WGS) entry which is preliminary data.</text>
</comment>
<dbReference type="AlphaFoldDB" id="A0A4R6BZR8"/>
<dbReference type="RefSeq" id="WP_133452005.1">
    <property type="nucleotide sequence ID" value="NZ_SCWF01000008.1"/>
</dbReference>
<dbReference type="OrthoDB" id="2418217at2"/>
<keyword evidence="3" id="KW-0804">Transcription</keyword>
<reference evidence="5 6" key="1">
    <citation type="submission" date="2019-01" db="EMBL/GenBank/DDBJ databases">
        <title>Draft genome sequences of the type strains of six Macrococcus species.</title>
        <authorList>
            <person name="Mazhar S."/>
            <person name="Altermann E."/>
            <person name="Hill C."/>
            <person name="Mcauliffe O."/>
        </authorList>
    </citation>
    <scope>NUCLEOTIDE SEQUENCE [LARGE SCALE GENOMIC DNA]</scope>
    <source>
        <strain evidence="5 6">ATCC 51825</strain>
    </source>
</reference>
<dbReference type="InterPro" id="IPR036388">
    <property type="entry name" value="WH-like_DNA-bd_sf"/>
</dbReference>
<dbReference type="Gene3D" id="1.10.10.10">
    <property type="entry name" value="Winged helix-like DNA-binding domain superfamily/Winged helix DNA-binding domain"/>
    <property type="match status" value="1"/>
</dbReference>
<keyword evidence="1" id="KW-0805">Transcription regulation</keyword>
<dbReference type="Proteomes" id="UP000294843">
    <property type="component" value="Unassembled WGS sequence"/>
</dbReference>
<gene>
    <name evidence="5" type="ORF">ERX55_07745</name>
</gene>
<protein>
    <recommendedName>
        <fullName evidence="4">Transcriptional regulator SarA/SarZ/Rot-like helix-turn-helix domain-containing protein</fullName>
    </recommendedName>
</protein>
<evidence type="ECO:0000256" key="2">
    <source>
        <dbReference type="ARBA" id="ARBA00023125"/>
    </source>
</evidence>
<keyword evidence="6" id="KW-1185">Reference proteome</keyword>
<organism evidence="5 6">
    <name type="scientific">Macrococcus bovicus</name>
    <dbReference type="NCBI Taxonomy" id="69968"/>
    <lineage>
        <taxon>Bacteria</taxon>
        <taxon>Bacillati</taxon>
        <taxon>Bacillota</taxon>
        <taxon>Bacilli</taxon>
        <taxon>Bacillales</taxon>
        <taxon>Staphylococcaceae</taxon>
        <taxon>Macrococcus</taxon>
    </lineage>
</organism>